<keyword evidence="12" id="KW-1185">Reference proteome</keyword>
<evidence type="ECO:0000256" key="10">
    <source>
        <dbReference type="RuleBase" id="RU364125"/>
    </source>
</evidence>
<name>A0ABV1HDM3_9FIRM</name>
<evidence type="ECO:0000256" key="7">
    <source>
        <dbReference type="ARBA" id="ARBA00022779"/>
    </source>
</evidence>
<evidence type="ECO:0000256" key="5">
    <source>
        <dbReference type="ARBA" id="ARBA00022500"/>
    </source>
</evidence>
<protein>
    <recommendedName>
        <fullName evidence="10">Flagellar protein FliL</fullName>
    </recommendedName>
</protein>
<organism evidence="11 12">
    <name type="scientific">Maccoyibacter intestinihominis</name>
    <dbReference type="NCBI Taxonomy" id="3133499"/>
    <lineage>
        <taxon>Bacteria</taxon>
        <taxon>Bacillati</taxon>
        <taxon>Bacillota</taxon>
        <taxon>Clostridia</taxon>
        <taxon>Lachnospirales</taxon>
        <taxon>Lachnospiraceae</taxon>
        <taxon>Maccoyibacter</taxon>
    </lineage>
</organism>
<dbReference type="InterPro" id="IPR005503">
    <property type="entry name" value="FliL"/>
</dbReference>
<reference evidence="11 12" key="1">
    <citation type="submission" date="2024-03" db="EMBL/GenBank/DDBJ databases">
        <title>Human intestinal bacterial collection.</title>
        <authorList>
            <person name="Pauvert C."/>
            <person name="Hitch T.C.A."/>
            <person name="Clavel T."/>
        </authorList>
    </citation>
    <scope>NUCLEOTIDE SEQUENCE [LARGE SCALE GENOMIC DNA]</scope>
    <source>
        <strain evidence="11 12">CLA-AA-H185</strain>
    </source>
</reference>
<keyword evidence="11" id="KW-0969">Cilium</keyword>
<dbReference type="RefSeq" id="WP_177963702.1">
    <property type="nucleotide sequence ID" value="NZ_JBBMEX010000007.1"/>
</dbReference>
<keyword evidence="8" id="KW-1133">Transmembrane helix</keyword>
<comment type="subcellular location">
    <subcellularLocation>
        <location evidence="2">Cell membrane</location>
        <topology evidence="2">Single-pass membrane protein</topology>
    </subcellularLocation>
</comment>
<dbReference type="Proteomes" id="UP001454489">
    <property type="component" value="Unassembled WGS sequence"/>
</dbReference>
<keyword evidence="7 10" id="KW-0283">Flagellar rotation</keyword>
<proteinExistence type="inferred from homology"/>
<sequence>MKKNLMSVLILALVLVNTILTAILAIGIIPSVKKSNQLVETVASAINLELNGANGESAASVPMAQIETYDLENEMTINFKKGEDGKDHYVVLKASISMDTKNKGYKSYGKEISTKASVIQNEINSVVSSYTYEEFRDDQQAVQDEILKNLRTMFDSDFIVSVGFSSVTCQ</sequence>
<keyword evidence="5 10" id="KW-0145">Chemotaxis</keyword>
<comment type="similarity">
    <text evidence="3 10">Belongs to the FliL family.</text>
</comment>
<gene>
    <name evidence="11" type="ORF">WMO43_08005</name>
</gene>
<keyword evidence="9 10" id="KW-0472">Membrane</keyword>
<evidence type="ECO:0000256" key="2">
    <source>
        <dbReference type="ARBA" id="ARBA00004162"/>
    </source>
</evidence>
<keyword evidence="4 10" id="KW-1003">Cell membrane</keyword>
<evidence type="ECO:0000256" key="9">
    <source>
        <dbReference type="ARBA" id="ARBA00023136"/>
    </source>
</evidence>
<evidence type="ECO:0000256" key="1">
    <source>
        <dbReference type="ARBA" id="ARBA00002254"/>
    </source>
</evidence>
<comment type="function">
    <text evidence="1 10">Controls the rotational direction of flagella during chemotaxis.</text>
</comment>
<evidence type="ECO:0000256" key="8">
    <source>
        <dbReference type="ARBA" id="ARBA00022989"/>
    </source>
</evidence>
<dbReference type="EMBL" id="JBBMEX010000007">
    <property type="protein sequence ID" value="MEQ2557811.1"/>
    <property type="molecule type" value="Genomic_DNA"/>
</dbReference>
<comment type="caution">
    <text evidence="11">The sequence shown here is derived from an EMBL/GenBank/DDBJ whole genome shotgun (WGS) entry which is preliminary data.</text>
</comment>
<keyword evidence="11" id="KW-0282">Flagellum</keyword>
<evidence type="ECO:0000313" key="12">
    <source>
        <dbReference type="Proteomes" id="UP001454489"/>
    </source>
</evidence>
<evidence type="ECO:0000256" key="3">
    <source>
        <dbReference type="ARBA" id="ARBA00008281"/>
    </source>
</evidence>
<evidence type="ECO:0000256" key="4">
    <source>
        <dbReference type="ARBA" id="ARBA00022475"/>
    </source>
</evidence>
<evidence type="ECO:0000256" key="6">
    <source>
        <dbReference type="ARBA" id="ARBA00022692"/>
    </source>
</evidence>
<keyword evidence="11" id="KW-0966">Cell projection</keyword>
<accession>A0ABV1HDM3</accession>
<evidence type="ECO:0000313" key="11">
    <source>
        <dbReference type="EMBL" id="MEQ2557811.1"/>
    </source>
</evidence>
<dbReference type="Pfam" id="PF03748">
    <property type="entry name" value="FliL"/>
    <property type="match status" value="1"/>
</dbReference>
<keyword evidence="6" id="KW-0812">Transmembrane</keyword>